<feature type="domain" description="Non-reducing end beta-L-arabinofuranosidase-like GH127 catalytic" evidence="1">
    <location>
        <begin position="33"/>
        <end position="420"/>
    </location>
</feature>
<protein>
    <recommendedName>
        <fullName evidence="5">Glycoside hydrolase family 127 protein</fullName>
    </recommendedName>
</protein>
<evidence type="ECO:0008006" key="5">
    <source>
        <dbReference type="Google" id="ProtNLM"/>
    </source>
</evidence>
<dbReference type="InterPro" id="IPR049049">
    <property type="entry name" value="Beta-AFase-like_GH127_C"/>
</dbReference>
<dbReference type="EMBL" id="LT559118">
    <property type="protein sequence ID" value="SBO97967.1"/>
    <property type="molecule type" value="Genomic_DNA"/>
</dbReference>
<evidence type="ECO:0000259" key="3">
    <source>
        <dbReference type="Pfam" id="PF20737"/>
    </source>
</evidence>
<dbReference type="SUPFAM" id="SSF48208">
    <property type="entry name" value="Six-hairpin glycosidases"/>
    <property type="match status" value="1"/>
</dbReference>
<dbReference type="GO" id="GO:0005975">
    <property type="term" value="P:carbohydrate metabolic process"/>
    <property type="evidence" value="ECO:0007669"/>
    <property type="project" value="InterPro"/>
</dbReference>
<gene>
    <name evidence="4" type="ORF">BN4615_P7483</name>
</gene>
<sequence>MTSKQVKPLSGAVRTLSGAVRTSAGAVRPVAGVRITGGLLHHWQRRNGTATIPHIIEQLRAAGNVANLSRLLEEDPAPYRGRYPFLDTDLYKTLEGLAYELGDGRAGEPVREFFEEVVGLLERVQAEDGYLNSFFQNPAATKKPWEDLAWGHELYNLGHLIQAAVAAARRMGDERLLRVAERFADLVVERFAQDGVCGHPEVEMALVELYRETGRRAYLDLAAAFVDRRGSGQLRHSIFPGDYFQDHLPFRELPSVTGHAVRMAYLAAGAADVHLETGDRSLFEALERLWDDLVATKLYVTGGLGSRHSDEAIGDRYELPSERAYSETCAAIAVMQWAWRMFLATGGAGYLDVFERVLYNAYAVGLSADGRAFFYDNPLQRRPDHEQRSGAEAGGEPLRRAWFTCPCCPPNIVRWMAQLADYVAAERDGALLVASYAEGRIEGTELDLVVETAYPWDGDVRLTVERAPDGPYGILLRIPGWARGATVTVDGRPYEADAAVTGGGGPRAAGPVDGWLSIERRWQAGDEVRLTLPMPVRAHGSHPYLDATRGAVSLARGPLVYCVEQQDSPDAAVDDLLIGVPEIVDANIERRDDAVVLTLTAAAAPPPSAELYPELPLERALPETTVTATFVPYFLWGNRGPEAMRVWVRTPDATNGKKAK</sequence>
<dbReference type="Pfam" id="PF07944">
    <property type="entry name" value="Beta-AFase-like_GH127_cat"/>
    <property type="match status" value="1"/>
</dbReference>
<dbReference type="RefSeq" id="WP_225266699.1">
    <property type="nucleotide sequence ID" value="NZ_CP084058.1"/>
</dbReference>
<name>A0A1M4EG73_9ACTN</name>
<dbReference type="Pfam" id="PF20737">
    <property type="entry name" value="Glyco_hydro127C"/>
    <property type="match status" value="1"/>
</dbReference>
<proteinExistence type="predicted"/>
<evidence type="ECO:0000259" key="1">
    <source>
        <dbReference type="Pfam" id="PF07944"/>
    </source>
</evidence>
<dbReference type="Pfam" id="PF20736">
    <property type="entry name" value="Glyco_hydro127M"/>
    <property type="match status" value="1"/>
</dbReference>
<accession>A0A1M4EG73</accession>
<organism evidence="4">
    <name type="scientific">Nonomuraea gerenzanensis</name>
    <dbReference type="NCBI Taxonomy" id="93944"/>
    <lineage>
        <taxon>Bacteria</taxon>
        <taxon>Bacillati</taxon>
        <taxon>Actinomycetota</taxon>
        <taxon>Actinomycetes</taxon>
        <taxon>Streptosporangiales</taxon>
        <taxon>Streptosporangiaceae</taxon>
        <taxon>Nonomuraea</taxon>
    </lineage>
</organism>
<dbReference type="InterPro" id="IPR049046">
    <property type="entry name" value="Beta-AFase-like_GH127_middle"/>
</dbReference>
<dbReference type="InterPro" id="IPR012878">
    <property type="entry name" value="Beta-AFase-like_GH127_cat"/>
</dbReference>
<dbReference type="PANTHER" id="PTHR43465:SF2">
    <property type="entry name" value="DUF1680 DOMAIN PROTEIN (AFU_ORTHOLOGUE AFUA_1G08910)"/>
    <property type="match status" value="1"/>
</dbReference>
<evidence type="ECO:0000313" key="4">
    <source>
        <dbReference type="EMBL" id="SBO97967.1"/>
    </source>
</evidence>
<dbReference type="InterPro" id="IPR008928">
    <property type="entry name" value="6-hairpin_glycosidase_sf"/>
</dbReference>
<evidence type="ECO:0000259" key="2">
    <source>
        <dbReference type="Pfam" id="PF20736"/>
    </source>
</evidence>
<feature type="domain" description="Non-reducing end beta-L-arabinofuranosidase-like GH127 C-terminal" evidence="3">
    <location>
        <begin position="536"/>
        <end position="649"/>
    </location>
</feature>
<dbReference type="InterPro" id="IPR049174">
    <property type="entry name" value="Beta-AFase-like"/>
</dbReference>
<dbReference type="PANTHER" id="PTHR43465">
    <property type="entry name" value="DUF1680 DOMAIN PROTEIN (AFU_ORTHOLOGUE AFUA_1G08910)"/>
    <property type="match status" value="1"/>
</dbReference>
<dbReference type="AlphaFoldDB" id="A0A1M4EG73"/>
<reference evidence="4" key="1">
    <citation type="submission" date="2016-04" db="EMBL/GenBank/DDBJ databases">
        <authorList>
            <person name="Evans L.H."/>
            <person name="Alamgir A."/>
            <person name="Owens N."/>
            <person name="Weber N.D."/>
            <person name="Virtaneva K."/>
            <person name="Barbian K."/>
            <person name="Babar A."/>
            <person name="Rosenke K."/>
        </authorList>
    </citation>
    <scope>NUCLEOTIDE SEQUENCE</scope>
    <source>
        <strain evidence="4">Nono1</strain>
    </source>
</reference>
<feature type="domain" description="Non-reducing end beta-L-arabinofuranosidase-like GH127 middle" evidence="2">
    <location>
        <begin position="440"/>
        <end position="534"/>
    </location>
</feature>